<keyword evidence="2" id="KW-1185">Reference proteome</keyword>
<dbReference type="EMBL" id="MU551603">
    <property type="protein sequence ID" value="KAI5623477.1"/>
    <property type="molecule type" value="Genomic_DNA"/>
</dbReference>
<feature type="non-terminal residue" evidence="1">
    <location>
        <position position="1"/>
    </location>
</feature>
<dbReference type="AlphaFoldDB" id="A0AAD5AWE8"/>
<comment type="caution">
    <text evidence="1">The sequence shown here is derived from an EMBL/GenBank/DDBJ whole genome shotgun (WGS) entry which is preliminary data.</text>
</comment>
<evidence type="ECO:0000313" key="1">
    <source>
        <dbReference type="EMBL" id="KAI5623477.1"/>
    </source>
</evidence>
<evidence type="ECO:0008006" key="3">
    <source>
        <dbReference type="Google" id="ProtNLM"/>
    </source>
</evidence>
<proteinExistence type="predicted"/>
<name>A0AAD5AWE8_SILAS</name>
<reference evidence="1" key="1">
    <citation type="submission" date="2018-07" db="EMBL/GenBank/DDBJ databases">
        <title>Comparative genomics of catfishes provides insights into carnivory and benthic adaptation.</title>
        <authorList>
            <person name="Zhang Y."/>
            <person name="Wang D."/>
            <person name="Peng Z."/>
            <person name="Zheng S."/>
            <person name="Shao F."/>
            <person name="Tao W."/>
        </authorList>
    </citation>
    <scope>NUCLEOTIDE SEQUENCE</scope>
    <source>
        <strain evidence="1">Chongqing</strain>
    </source>
</reference>
<evidence type="ECO:0000313" key="2">
    <source>
        <dbReference type="Proteomes" id="UP001205998"/>
    </source>
</evidence>
<gene>
    <name evidence="1" type="ORF">C0J50_17264</name>
</gene>
<organism evidence="1 2">
    <name type="scientific">Silurus asotus</name>
    <name type="common">Amur catfish</name>
    <name type="synonym">Parasilurus asotus</name>
    <dbReference type="NCBI Taxonomy" id="30991"/>
    <lineage>
        <taxon>Eukaryota</taxon>
        <taxon>Metazoa</taxon>
        <taxon>Chordata</taxon>
        <taxon>Craniata</taxon>
        <taxon>Vertebrata</taxon>
        <taxon>Euteleostomi</taxon>
        <taxon>Actinopterygii</taxon>
        <taxon>Neopterygii</taxon>
        <taxon>Teleostei</taxon>
        <taxon>Ostariophysi</taxon>
        <taxon>Siluriformes</taxon>
        <taxon>Siluridae</taxon>
        <taxon>Silurus</taxon>
    </lineage>
</organism>
<dbReference type="PANTHER" id="PTHR33332">
    <property type="entry name" value="REVERSE TRANSCRIPTASE DOMAIN-CONTAINING PROTEIN"/>
    <property type="match status" value="1"/>
</dbReference>
<protein>
    <recommendedName>
        <fullName evidence="3">Reverse transcriptase domain-containing protein</fullName>
    </recommendedName>
</protein>
<accession>A0AAD5AWE8</accession>
<sequence length="260" mass="29665">SISFNIIECVKEIRDWMTHNFLLLNSDKMEILLIGPKTSIQKLQHLNLHLDRCSVTTGSTVKDLRVILDSNLSFNNHINQVTKTAFFHLRNIFKLRNMSISDAEKLIHAFMTSRINYCNALLGGCPASLINKLQIICQNAAARVLTRSRKYDHITPVLISLHWLPNKSCIDYKILLLTYKALNGLAPQYLSELLYQYDPSHLLRSKGAGYLLVPQIMKTTTGGRSFSYKAPQLWNSLPTSVWDSDTVSVFKSRLKTYLFS</sequence>
<feature type="non-terminal residue" evidence="1">
    <location>
        <position position="260"/>
    </location>
</feature>
<dbReference type="Proteomes" id="UP001205998">
    <property type="component" value="Unassembled WGS sequence"/>
</dbReference>